<evidence type="ECO:0000313" key="1">
    <source>
        <dbReference type="EMBL" id="KKN00282.1"/>
    </source>
</evidence>
<organism evidence="1">
    <name type="scientific">marine sediment metagenome</name>
    <dbReference type="NCBI Taxonomy" id="412755"/>
    <lineage>
        <taxon>unclassified sequences</taxon>
        <taxon>metagenomes</taxon>
        <taxon>ecological metagenomes</taxon>
    </lineage>
</organism>
<dbReference type="EMBL" id="LAZR01005395">
    <property type="protein sequence ID" value="KKN00282.1"/>
    <property type="molecule type" value="Genomic_DNA"/>
</dbReference>
<comment type="caution">
    <text evidence="1">The sequence shown here is derived from an EMBL/GenBank/DDBJ whole genome shotgun (WGS) entry which is preliminary data.</text>
</comment>
<accession>A0A0F9MLR0</accession>
<sequence>MSDIQESGFGRATDDVTIVTTIEVVAVTSEKIKVTRPTMRALILAWMTVASGTGTTSLTVRIRSGDDASGTLRSEAVDHDTTAGEIHTWMVAAEEDVSGVDEVQYSATVRQTGASANGTVGDATILVFLF</sequence>
<reference evidence="1" key="1">
    <citation type="journal article" date="2015" name="Nature">
        <title>Complex archaea that bridge the gap between prokaryotes and eukaryotes.</title>
        <authorList>
            <person name="Spang A."/>
            <person name="Saw J.H."/>
            <person name="Jorgensen S.L."/>
            <person name="Zaremba-Niedzwiedzka K."/>
            <person name="Martijn J."/>
            <person name="Lind A.E."/>
            <person name="van Eijk R."/>
            <person name="Schleper C."/>
            <person name="Guy L."/>
            <person name="Ettema T.J."/>
        </authorList>
    </citation>
    <scope>NUCLEOTIDE SEQUENCE</scope>
</reference>
<protein>
    <submittedName>
        <fullName evidence="1">Uncharacterized protein</fullName>
    </submittedName>
</protein>
<name>A0A0F9MLR0_9ZZZZ</name>
<dbReference type="AlphaFoldDB" id="A0A0F9MLR0"/>
<gene>
    <name evidence="1" type="ORF">LCGC14_1139430</name>
</gene>
<proteinExistence type="predicted"/>